<dbReference type="AlphaFoldDB" id="A0ABD3PNZ6"/>
<name>A0ABD3PNZ6_9STRA</name>
<dbReference type="InterPro" id="IPR027417">
    <property type="entry name" value="P-loop_NTPase"/>
</dbReference>
<dbReference type="Proteomes" id="UP001530400">
    <property type="component" value="Unassembled WGS sequence"/>
</dbReference>
<comment type="caution">
    <text evidence="1">The sequence shown here is derived from an EMBL/GenBank/DDBJ whole genome shotgun (WGS) entry which is preliminary data.</text>
</comment>
<reference evidence="1 2" key="1">
    <citation type="submission" date="2024-10" db="EMBL/GenBank/DDBJ databases">
        <title>Updated reference genomes for cyclostephanoid diatoms.</title>
        <authorList>
            <person name="Roberts W.R."/>
            <person name="Alverson A.J."/>
        </authorList>
    </citation>
    <scope>NUCLEOTIDE SEQUENCE [LARGE SCALE GENOMIC DNA]</scope>
    <source>
        <strain evidence="1 2">AJA010-31</strain>
    </source>
</reference>
<accession>A0ABD3PNZ6</accession>
<gene>
    <name evidence="1" type="ORF">ACHAWO_011685</name>
</gene>
<protein>
    <recommendedName>
        <fullName evidence="3">Sulfotransferase domain-containing protein</fullName>
    </recommendedName>
</protein>
<proteinExistence type="predicted"/>
<keyword evidence="2" id="KW-1185">Reference proteome</keyword>
<dbReference type="EMBL" id="JALLPJ020000513">
    <property type="protein sequence ID" value="KAL3789879.1"/>
    <property type="molecule type" value="Genomic_DNA"/>
</dbReference>
<dbReference type="SUPFAM" id="SSF52540">
    <property type="entry name" value="P-loop containing nucleoside triphosphate hydrolases"/>
    <property type="match status" value="1"/>
</dbReference>
<organism evidence="1 2">
    <name type="scientific">Cyclotella atomus</name>
    <dbReference type="NCBI Taxonomy" id="382360"/>
    <lineage>
        <taxon>Eukaryota</taxon>
        <taxon>Sar</taxon>
        <taxon>Stramenopiles</taxon>
        <taxon>Ochrophyta</taxon>
        <taxon>Bacillariophyta</taxon>
        <taxon>Coscinodiscophyceae</taxon>
        <taxon>Thalassiosirophycidae</taxon>
        <taxon>Stephanodiscales</taxon>
        <taxon>Stephanodiscaceae</taxon>
        <taxon>Cyclotella</taxon>
    </lineage>
</organism>
<sequence length="433" mass="48944">MTCLTLWVLKWTATLILLNFYWGSQMFEDLEKQSLTGLSGLVKREFIGDDVSALKKNVTKLKEAIAADVNRTISKHDASDESKMIVPNLQDGTLQGKERLWKILQTRNVTEVDAAYWATVPTWGEILSNLYPKSHDITEAGPIIHGLETCQAFQAATASNPTQRRIAPAGIFNTGTNYLSVLLEYNCQNPHRVAKFNNNPKRGHGNEWEVLWGKHTPAHHRGKYYKNTKHNYDVHEVLPVVLIRNPFGWMKSMCRNSYSASWAGKGDVSSCPQLKKNGDWNEVDVKFGPGSTHHKSLAHMWNDWYGEYFYNNYTMNSTMEDRINLTAPFPRLMIRFEDIIFFPYEVTQQICNCAGGVLGHRPDDTDVANSTFHYVVRSAKTGGGHGPASQRNGLIDSWVRYGKSDPRNEYDDESAGIAEEALDKLIVKAFGYG</sequence>
<evidence type="ECO:0000313" key="1">
    <source>
        <dbReference type="EMBL" id="KAL3789879.1"/>
    </source>
</evidence>
<evidence type="ECO:0000313" key="2">
    <source>
        <dbReference type="Proteomes" id="UP001530400"/>
    </source>
</evidence>
<dbReference type="Gene3D" id="3.40.50.300">
    <property type="entry name" value="P-loop containing nucleotide triphosphate hydrolases"/>
    <property type="match status" value="1"/>
</dbReference>
<evidence type="ECO:0008006" key="3">
    <source>
        <dbReference type="Google" id="ProtNLM"/>
    </source>
</evidence>